<gene>
    <name evidence="1" type="ORF">BEMITA_LOCUS227</name>
</gene>
<dbReference type="Proteomes" id="UP001152759">
    <property type="component" value="Unassembled WGS sequence"/>
</dbReference>
<dbReference type="AlphaFoldDB" id="A0AAI8UV07"/>
<keyword evidence="2" id="KW-1185">Reference proteome</keyword>
<evidence type="ECO:0000313" key="2">
    <source>
        <dbReference type="Proteomes" id="UP001152759"/>
    </source>
</evidence>
<dbReference type="EMBL" id="CAKKNF020000105">
    <property type="protein sequence ID" value="CAH0749992.1"/>
    <property type="molecule type" value="Genomic_DNA"/>
</dbReference>
<comment type="caution">
    <text evidence="1">The sequence shown here is derived from an EMBL/GenBank/DDBJ whole genome shotgun (WGS) entry which is preliminary data.</text>
</comment>
<evidence type="ECO:0000313" key="1">
    <source>
        <dbReference type="EMBL" id="CAH0749992.1"/>
    </source>
</evidence>
<reference evidence="1" key="1">
    <citation type="submission" date="2021-12" db="EMBL/GenBank/DDBJ databases">
        <authorList>
            <person name="King R."/>
        </authorList>
    </citation>
    <scope>NUCLEOTIDE SEQUENCE</scope>
</reference>
<name>A0AAI8UV07_BEMTA</name>
<proteinExistence type="predicted"/>
<accession>A0AAI8UV07</accession>
<organism evidence="1 2">
    <name type="scientific">Bemisia tabaci</name>
    <name type="common">Sweetpotato whitefly</name>
    <name type="synonym">Aleurodes tabaci</name>
    <dbReference type="NCBI Taxonomy" id="7038"/>
    <lineage>
        <taxon>Eukaryota</taxon>
        <taxon>Metazoa</taxon>
        <taxon>Ecdysozoa</taxon>
        <taxon>Arthropoda</taxon>
        <taxon>Hexapoda</taxon>
        <taxon>Insecta</taxon>
        <taxon>Pterygota</taxon>
        <taxon>Neoptera</taxon>
        <taxon>Paraneoptera</taxon>
        <taxon>Hemiptera</taxon>
        <taxon>Sternorrhyncha</taxon>
        <taxon>Aleyrodoidea</taxon>
        <taxon>Aleyrodidae</taxon>
        <taxon>Aleyrodinae</taxon>
        <taxon>Bemisia</taxon>
    </lineage>
</organism>
<protein>
    <submittedName>
        <fullName evidence="1">Uncharacterized protein</fullName>
    </submittedName>
</protein>
<sequence>MAHGPDPVVNLLDWANDIRGFADQLPLWGEFVLTEPLLKEFVLGNVNLPPFSNGLDNAGLVNGARVLCHGRQGNVPVDDQMLLLATIGEAIFPNLRNRRLQEGPARELLRMSVSQILDFPDPDVTASILAKVDELNQLFTSVTSVRAAYPSVRVSDSPSASPPGLGPTVLGAVPLRSPQHQQYRQLRQGNLSFPVNCT</sequence>